<sequence length="636" mass="71649">MSAHQDHKNIYDSLQLAGDRPQIQLMRLLNDNAIPEQEKSLEDALSLEFELAVYDFDAAPAYDAISYAWGEAKPTRKILVQGVELKVGGNCHYALRQARLQNAKYIWVDVLCINQQDLDEKGKQVAMMYSVYNEARRVLACIGPADEASDRILANIPSFAFVDTGPSQDAMEALSPGKVWKNWCGSGRIAIVAVMRWVSDHQPCRCSYETSPIYKHSKFRTQFCKDLNALLQRPYFQRLWVAQEIHGGGVDCLFLVGGTSFSILDLKCIYIAALVIIRGLSGLWGRPVSAMLDMLLVQAEPQENADGTKPYLQSVQHLLCSDARDRIYGTLGIDSYNLKAVKVPSYKQSAFDLVLELSRVKRFNFQGLQNTVEALAITFHHPRMASYLAGHDLACPAGLKEVANWRVRFAIWRVVDGREPLKLQDVLKTQKSNGPNLSCEKDEPFETADTNDRLRFESQCDWLLQEKQVIKGVAGSRYLRDEWVVPAATTIGDIIFSAQGRSTDGPRPTDRSAKSVEDLALVVRIDDETCTIVGFATCIPGSGSAFMSETTLEQWRDLSWLSHVDVWFSATTEAMMPLAIPQRDSLLHARHAFKVQGAHVLPRESHCRSSETLRLVLDGERWIWGHEWWRVHEQLC</sequence>
<keyword evidence="5" id="KW-1185">Reference proteome</keyword>
<evidence type="ECO:0000313" key="4">
    <source>
        <dbReference type="Proteomes" id="UP000230605"/>
    </source>
</evidence>
<accession>A0A2G5IBI1</accession>
<dbReference type="PANTHER" id="PTHR24148:SF73">
    <property type="entry name" value="HET DOMAIN PROTEIN (AFU_ORTHOLOGUE AFUA_8G01020)"/>
    <property type="match status" value="1"/>
</dbReference>
<dbReference type="InterPro" id="IPR010730">
    <property type="entry name" value="HET"/>
</dbReference>
<gene>
    <name evidence="2" type="ORF">CB0940_00215</name>
    <name evidence="3" type="ORF">RHO25_000222</name>
</gene>
<evidence type="ECO:0000313" key="2">
    <source>
        <dbReference type="EMBL" id="PIB02110.1"/>
    </source>
</evidence>
<dbReference type="EMBL" id="LKMD01000100">
    <property type="protein sequence ID" value="PIB02110.1"/>
    <property type="molecule type" value="Genomic_DNA"/>
</dbReference>
<evidence type="ECO:0000313" key="5">
    <source>
        <dbReference type="Proteomes" id="UP001302367"/>
    </source>
</evidence>
<dbReference type="Proteomes" id="UP001302367">
    <property type="component" value="Chromosome 1"/>
</dbReference>
<name>A0A2G5IBI1_CERBT</name>
<dbReference type="InterPro" id="IPR052895">
    <property type="entry name" value="HetReg/Transcr_Mod"/>
</dbReference>
<organism evidence="2 4">
    <name type="scientific">Cercospora beticola</name>
    <name type="common">Sugarbeet leaf spot fungus</name>
    <dbReference type="NCBI Taxonomy" id="122368"/>
    <lineage>
        <taxon>Eukaryota</taxon>
        <taxon>Fungi</taxon>
        <taxon>Dikarya</taxon>
        <taxon>Ascomycota</taxon>
        <taxon>Pezizomycotina</taxon>
        <taxon>Dothideomycetes</taxon>
        <taxon>Dothideomycetidae</taxon>
        <taxon>Mycosphaerellales</taxon>
        <taxon>Mycosphaerellaceae</taxon>
        <taxon>Cercospora</taxon>
    </lineage>
</organism>
<evidence type="ECO:0000313" key="3">
    <source>
        <dbReference type="EMBL" id="WPA95620.1"/>
    </source>
</evidence>
<dbReference type="PANTHER" id="PTHR24148">
    <property type="entry name" value="ANKYRIN REPEAT DOMAIN-CONTAINING PROTEIN 39 HOMOLOG-RELATED"/>
    <property type="match status" value="1"/>
</dbReference>
<reference evidence="3 5" key="2">
    <citation type="submission" date="2023-09" db="EMBL/GenBank/DDBJ databases">
        <title>Complete-Gapless Cercospora beticola genome.</title>
        <authorList>
            <person name="Wyatt N.A."/>
            <person name="Spanner R.E."/>
            <person name="Bolton M.D."/>
        </authorList>
    </citation>
    <scope>NUCLEOTIDE SEQUENCE [LARGE SCALE GENOMIC DNA]</scope>
    <source>
        <strain evidence="3">Cb09-40</strain>
    </source>
</reference>
<dbReference type="OrthoDB" id="3649134at2759"/>
<dbReference type="Proteomes" id="UP000230605">
    <property type="component" value="Chromosome 1"/>
</dbReference>
<reference evidence="2 4" key="1">
    <citation type="submission" date="2015-10" db="EMBL/GenBank/DDBJ databases">
        <title>The cercosporin biosynthetic gene cluster was horizontally transferred to several fungal lineages and shown to be expanded in Cercospora beticola based on microsynteny with recipient genomes.</title>
        <authorList>
            <person name="De Jonge R."/>
            <person name="Ebert M.K."/>
            <person name="Suttle J.C."/>
            <person name="Jurick Ii W.M."/>
            <person name="Secor G.A."/>
            <person name="Thomma B.P."/>
            <person name="Van De Peer Y."/>
            <person name="Bolton M.D."/>
        </authorList>
    </citation>
    <scope>NUCLEOTIDE SEQUENCE [LARGE SCALE GENOMIC DNA]</scope>
    <source>
        <strain evidence="2 4">09-40</strain>
    </source>
</reference>
<feature type="domain" description="Heterokaryon incompatibility" evidence="1">
    <location>
        <begin position="62"/>
        <end position="244"/>
    </location>
</feature>
<dbReference type="EMBL" id="CP134184">
    <property type="protein sequence ID" value="WPA95620.1"/>
    <property type="molecule type" value="Genomic_DNA"/>
</dbReference>
<evidence type="ECO:0000259" key="1">
    <source>
        <dbReference type="Pfam" id="PF06985"/>
    </source>
</evidence>
<proteinExistence type="predicted"/>
<dbReference type="AlphaFoldDB" id="A0A2G5IBI1"/>
<protein>
    <recommendedName>
        <fullName evidence="1">Heterokaryon incompatibility domain-containing protein</fullName>
    </recommendedName>
</protein>
<dbReference type="Pfam" id="PF06985">
    <property type="entry name" value="HET"/>
    <property type="match status" value="1"/>
</dbReference>